<dbReference type="EMBL" id="LAZR01004077">
    <property type="protein sequence ID" value="KKN12019.1"/>
    <property type="molecule type" value="Genomic_DNA"/>
</dbReference>
<sequence>MAVVARLLHRHQEHHLGDYKVARVERFTAQGEIPVQQAQLIDPGGFPADTSSAEALKTAANVTKVMAELAKRRQAAQDSTSATKAGHSRTLAELEIQQFMVDSPDPNTWEDGLAKISAKYSANYVSLKMSSKTREEQDIEQQAHNNEMAMRVRLAATNQDIKNDITEAKINLDGLIANDDGSKGDADKIDKALTSLEDALLRETTPEIAAEQMEEALSAAKKGFWINQSRLRPDEIITQMQKKKKGLGKKGEDEDGLSARDMDDIIGSAYNAKALARKSLDTEQEANRDEISKAITVNDPSTISLIESSSLDETEQWTWKQRYHGEQERRAKGLDIITDNTIKTELNNDIFRVLTGDAIKSDIIDKAVAARYNPTNPTLSEGDYQKFLTSINAQYEEAYKGGMSKVNTDARGILLQPDSLGFVRNAPIRFREFGKFQEAWMEWVRSQGDKLKIADIYPEGMRIAALHQKSEKEIERLEDELGKELEEREADAKEAGNEENAKIFRDEQKKLNLGRSVTAGLKKAIAEAELKKILKPSEKFKNQIDILKLNFNLSKAETDKAREFLDKGATLDQLLKHLQSK</sequence>
<feature type="coiled-coil region" evidence="1">
    <location>
        <begin position="467"/>
        <end position="498"/>
    </location>
</feature>
<proteinExistence type="predicted"/>
<accession>A0A0F9N211</accession>
<comment type="caution">
    <text evidence="2">The sequence shown here is derived from an EMBL/GenBank/DDBJ whole genome shotgun (WGS) entry which is preliminary data.</text>
</comment>
<name>A0A0F9N211_9ZZZZ</name>
<keyword evidence="1" id="KW-0175">Coiled coil</keyword>
<dbReference type="AlphaFoldDB" id="A0A0F9N211"/>
<reference evidence="2" key="1">
    <citation type="journal article" date="2015" name="Nature">
        <title>Complex archaea that bridge the gap between prokaryotes and eukaryotes.</title>
        <authorList>
            <person name="Spang A."/>
            <person name="Saw J.H."/>
            <person name="Jorgensen S.L."/>
            <person name="Zaremba-Niedzwiedzka K."/>
            <person name="Martijn J."/>
            <person name="Lind A.E."/>
            <person name="van Eijk R."/>
            <person name="Schleper C."/>
            <person name="Guy L."/>
            <person name="Ettema T.J."/>
        </authorList>
    </citation>
    <scope>NUCLEOTIDE SEQUENCE</scope>
</reference>
<organism evidence="2">
    <name type="scientific">marine sediment metagenome</name>
    <dbReference type="NCBI Taxonomy" id="412755"/>
    <lineage>
        <taxon>unclassified sequences</taxon>
        <taxon>metagenomes</taxon>
        <taxon>ecological metagenomes</taxon>
    </lineage>
</organism>
<protein>
    <submittedName>
        <fullName evidence="2">Uncharacterized protein</fullName>
    </submittedName>
</protein>
<gene>
    <name evidence="2" type="ORF">LCGC14_1020670</name>
</gene>
<evidence type="ECO:0000256" key="1">
    <source>
        <dbReference type="SAM" id="Coils"/>
    </source>
</evidence>
<evidence type="ECO:0000313" key="2">
    <source>
        <dbReference type="EMBL" id="KKN12019.1"/>
    </source>
</evidence>